<proteinExistence type="predicted"/>
<dbReference type="AlphaFoldDB" id="A0A182CYX9"/>
<dbReference type="EMBL" id="AP014854">
    <property type="protein sequence ID" value="BAR98446.1"/>
    <property type="molecule type" value="Genomic_DNA"/>
</dbReference>
<gene>
    <name evidence="2" type="ORF">BV133_853</name>
</gene>
<feature type="compositionally biased region" description="Polar residues" evidence="1">
    <location>
        <begin position="26"/>
        <end position="37"/>
    </location>
</feature>
<organism evidence="2">
    <name type="scientific">Blastochloris viridis</name>
    <name type="common">Rhodopseudomonas viridis</name>
    <dbReference type="NCBI Taxonomy" id="1079"/>
    <lineage>
        <taxon>Bacteria</taxon>
        <taxon>Pseudomonadati</taxon>
        <taxon>Pseudomonadota</taxon>
        <taxon>Alphaproteobacteria</taxon>
        <taxon>Hyphomicrobiales</taxon>
        <taxon>Blastochloridaceae</taxon>
        <taxon>Blastochloris</taxon>
    </lineage>
</organism>
<evidence type="ECO:0000313" key="2">
    <source>
        <dbReference type="EMBL" id="BAR98446.1"/>
    </source>
</evidence>
<name>A0A182CYX9_BLAVI</name>
<sequence length="37" mass="4344">MRRRCRPGRREAQTRGRQHKTVSRRIANSPNDPGSRV</sequence>
<accession>A0A182CYX9</accession>
<feature type="region of interest" description="Disordered" evidence="1">
    <location>
        <begin position="1"/>
        <end position="37"/>
    </location>
</feature>
<protein>
    <submittedName>
        <fullName evidence="2">Uncharacterized protein</fullName>
    </submittedName>
</protein>
<reference evidence="2" key="1">
    <citation type="journal article" date="2015" name="Genome Announc.">
        <title>Complete Genome Sequence of the Bacteriochlorophyll b-Producing Photosynthetic Bacterium Blastochloris viridis.</title>
        <authorList>
            <person name="Tsukatani Y."/>
            <person name="Hirose Y."/>
            <person name="Harada J."/>
            <person name="Misawa N."/>
            <person name="Mori K."/>
            <person name="Inoue K."/>
            <person name="Tamiaki H."/>
        </authorList>
    </citation>
    <scope>NUCLEOTIDE SEQUENCE [LARGE SCALE GENOMIC DNA]</scope>
    <source>
        <strain evidence="2">DSM 133</strain>
    </source>
</reference>
<evidence type="ECO:0000256" key="1">
    <source>
        <dbReference type="SAM" id="MobiDB-lite"/>
    </source>
</evidence>